<gene>
    <name evidence="4" type="ORF">GCM10022402_17160</name>
</gene>
<dbReference type="Proteomes" id="UP001500908">
    <property type="component" value="Unassembled WGS sequence"/>
</dbReference>
<dbReference type="Pfam" id="PF04892">
    <property type="entry name" value="VanZ"/>
    <property type="match status" value="1"/>
</dbReference>
<name>A0ABP7FGU5_9ACTN</name>
<feature type="transmembrane region" description="Helical" evidence="2">
    <location>
        <begin position="123"/>
        <end position="141"/>
    </location>
</feature>
<evidence type="ECO:0000256" key="1">
    <source>
        <dbReference type="SAM" id="MobiDB-lite"/>
    </source>
</evidence>
<organism evidence="4 5">
    <name type="scientific">Salinactinospora qingdaonensis</name>
    <dbReference type="NCBI Taxonomy" id="702744"/>
    <lineage>
        <taxon>Bacteria</taxon>
        <taxon>Bacillati</taxon>
        <taxon>Actinomycetota</taxon>
        <taxon>Actinomycetes</taxon>
        <taxon>Streptosporangiales</taxon>
        <taxon>Nocardiopsidaceae</taxon>
        <taxon>Salinactinospora</taxon>
    </lineage>
</organism>
<protein>
    <recommendedName>
        <fullName evidence="3">VanZ-like domain-containing protein</fullName>
    </recommendedName>
</protein>
<proteinExistence type="predicted"/>
<feature type="transmembrane region" description="Helical" evidence="2">
    <location>
        <begin position="150"/>
        <end position="170"/>
    </location>
</feature>
<feature type="domain" description="VanZ-like" evidence="3">
    <location>
        <begin position="78"/>
        <end position="193"/>
    </location>
</feature>
<keyword evidence="2" id="KW-0812">Transmembrane</keyword>
<dbReference type="PANTHER" id="PTHR36834:SF1">
    <property type="entry name" value="INTEGRAL MEMBRANE PROTEIN"/>
    <property type="match status" value="1"/>
</dbReference>
<feature type="compositionally biased region" description="Low complexity" evidence="1">
    <location>
        <begin position="29"/>
        <end position="42"/>
    </location>
</feature>
<dbReference type="InterPro" id="IPR006976">
    <property type="entry name" value="VanZ-like"/>
</dbReference>
<evidence type="ECO:0000313" key="5">
    <source>
        <dbReference type="Proteomes" id="UP001500908"/>
    </source>
</evidence>
<evidence type="ECO:0000256" key="2">
    <source>
        <dbReference type="SAM" id="Phobius"/>
    </source>
</evidence>
<comment type="caution">
    <text evidence="4">The sequence shown here is derived from an EMBL/GenBank/DDBJ whole genome shotgun (WGS) entry which is preliminary data.</text>
</comment>
<keyword evidence="2" id="KW-0472">Membrane</keyword>
<sequence length="218" mass="22814">MAKGKAGRAGDSTRTGARKARSPHEERGAASGKASPSASQKGDPGAADSPTTGERLRAFSFILLRAVVMLAAFVAMVSFAVFLAGLTLTPVPGAVGQTHVNLQPGWSLQLYLDFPARDALKQVGGNIVLGAPFGVLLPLIFPKLRGVFKITLLTAFVMLMVETAQGVVVLGRAFDIDDVILNTSGALLGYLLLGRRLSRALHLDPNPATAAKRDPATD</sequence>
<keyword evidence="5" id="KW-1185">Reference proteome</keyword>
<evidence type="ECO:0000313" key="4">
    <source>
        <dbReference type="EMBL" id="GAA3737785.1"/>
    </source>
</evidence>
<feature type="transmembrane region" description="Helical" evidence="2">
    <location>
        <begin position="62"/>
        <end position="86"/>
    </location>
</feature>
<reference evidence="5" key="1">
    <citation type="journal article" date="2019" name="Int. J. Syst. Evol. Microbiol.">
        <title>The Global Catalogue of Microorganisms (GCM) 10K type strain sequencing project: providing services to taxonomists for standard genome sequencing and annotation.</title>
        <authorList>
            <consortium name="The Broad Institute Genomics Platform"/>
            <consortium name="The Broad Institute Genome Sequencing Center for Infectious Disease"/>
            <person name="Wu L."/>
            <person name="Ma J."/>
        </authorList>
    </citation>
    <scope>NUCLEOTIDE SEQUENCE [LARGE SCALE GENOMIC DNA]</scope>
    <source>
        <strain evidence="5">JCM 17137</strain>
    </source>
</reference>
<dbReference type="PANTHER" id="PTHR36834">
    <property type="entry name" value="MEMBRANE PROTEIN-RELATED"/>
    <property type="match status" value="1"/>
</dbReference>
<dbReference type="InterPro" id="IPR053150">
    <property type="entry name" value="Teicoplanin_resist-assoc"/>
</dbReference>
<dbReference type="RefSeq" id="WP_344969301.1">
    <property type="nucleotide sequence ID" value="NZ_BAABDD010000006.1"/>
</dbReference>
<accession>A0ABP7FGU5</accession>
<dbReference type="EMBL" id="BAABDD010000006">
    <property type="protein sequence ID" value="GAA3737785.1"/>
    <property type="molecule type" value="Genomic_DNA"/>
</dbReference>
<keyword evidence="2" id="KW-1133">Transmembrane helix</keyword>
<feature type="region of interest" description="Disordered" evidence="1">
    <location>
        <begin position="1"/>
        <end position="51"/>
    </location>
</feature>
<evidence type="ECO:0000259" key="3">
    <source>
        <dbReference type="Pfam" id="PF04892"/>
    </source>
</evidence>